<dbReference type="EMBL" id="UINC01213769">
    <property type="protein sequence ID" value="SVE38690.1"/>
    <property type="molecule type" value="Genomic_DNA"/>
</dbReference>
<feature type="domain" description="Flagellar motor switch protein FliG C-terminal" evidence="1">
    <location>
        <begin position="1"/>
        <end position="37"/>
    </location>
</feature>
<dbReference type="InterPro" id="IPR011002">
    <property type="entry name" value="FliG_a-hlx"/>
</dbReference>
<name>A0A383D308_9ZZZZ</name>
<feature type="non-terminal residue" evidence="2">
    <location>
        <position position="37"/>
    </location>
</feature>
<dbReference type="InterPro" id="IPR023087">
    <property type="entry name" value="Flg_Motor_Flig_C"/>
</dbReference>
<accession>A0A383D308</accession>
<evidence type="ECO:0000313" key="2">
    <source>
        <dbReference type="EMBL" id="SVE38690.1"/>
    </source>
</evidence>
<dbReference type="AlphaFoldDB" id="A0A383D308"/>
<proteinExistence type="predicted"/>
<dbReference type="Pfam" id="PF01706">
    <property type="entry name" value="FliG_C"/>
    <property type="match status" value="1"/>
</dbReference>
<evidence type="ECO:0000259" key="1">
    <source>
        <dbReference type="Pfam" id="PF01706"/>
    </source>
</evidence>
<organism evidence="2">
    <name type="scientific">marine metagenome</name>
    <dbReference type="NCBI Taxonomy" id="408172"/>
    <lineage>
        <taxon>unclassified sequences</taxon>
        <taxon>metagenomes</taxon>
        <taxon>ecological metagenomes</taxon>
    </lineage>
</organism>
<dbReference type="Gene3D" id="1.10.220.30">
    <property type="match status" value="1"/>
</dbReference>
<protein>
    <recommendedName>
        <fullName evidence="1">Flagellar motor switch protein FliG C-terminal domain-containing protein</fullName>
    </recommendedName>
</protein>
<gene>
    <name evidence="2" type="ORF">METZ01_LOCUS491544</name>
</gene>
<reference evidence="2" key="1">
    <citation type="submission" date="2018-05" db="EMBL/GenBank/DDBJ databases">
        <authorList>
            <person name="Lanie J.A."/>
            <person name="Ng W.-L."/>
            <person name="Kazmierczak K.M."/>
            <person name="Andrzejewski T.M."/>
            <person name="Davidsen T.M."/>
            <person name="Wayne K.J."/>
            <person name="Tettelin H."/>
            <person name="Glass J.I."/>
            <person name="Rusch D."/>
            <person name="Podicherti R."/>
            <person name="Tsui H.-C.T."/>
            <person name="Winkler M.E."/>
        </authorList>
    </citation>
    <scope>NUCLEOTIDE SEQUENCE</scope>
</reference>
<dbReference type="SUPFAM" id="SSF48029">
    <property type="entry name" value="FliG"/>
    <property type="match status" value="1"/>
</dbReference>
<sequence>MKDVDQADMVSALKTWSDGINELILSTMSTRVAEMLR</sequence>